<organism evidence="1 2">
    <name type="scientific">Pseudozyma hubeiensis (strain SY62)</name>
    <name type="common">Yeast</name>
    <dbReference type="NCBI Taxonomy" id="1305764"/>
    <lineage>
        <taxon>Eukaryota</taxon>
        <taxon>Fungi</taxon>
        <taxon>Dikarya</taxon>
        <taxon>Basidiomycota</taxon>
        <taxon>Ustilaginomycotina</taxon>
        <taxon>Ustilaginomycetes</taxon>
        <taxon>Ustilaginales</taxon>
        <taxon>Ustilaginaceae</taxon>
        <taxon>Pseudozyma</taxon>
    </lineage>
</organism>
<protein>
    <submittedName>
        <fullName evidence="1">Uncharacterized protein</fullName>
    </submittedName>
</protein>
<keyword evidence="2" id="KW-1185">Reference proteome</keyword>
<dbReference type="RefSeq" id="XP_012193056.1">
    <property type="nucleotide sequence ID" value="XM_012337666.1"/>
</dbReference>
<accession>R9PDM0</accession>
<dbReference type="Proteomes" id="UP000014071">
    <property type="component" value="Unassembled WGS sequence"/>
</dbReference>
<dbReference type="AlphaFoldDB" id="R9PDM0"/>
<dbReference type="GeneID" id="24112335"/>
<dbReference type="EMBL" id="DF238831">
    <property type="protein sequence ID" value="GAC99469.1"/>
    <property type="molecule type" value="Genomic_DNA"/>
</dbReference>
<gene>
    <name evidence="1" type="ORF">PHSY_007070</name>
</gene>
<name>R9PDM0_PSEHS</name>
<evidence type="ECO:0000313" key="1">
    <source>
        <dbReference type="EMBL" id="GAC99469.1"/>
    </source>
</evidence>
<sequence>MCIALVWTPHTEFWRSADASHVCQSEERYNCKAKTKSCRRSIIKLAASDSASLDCKEPRNITIRYDRGFGKVGNPAPWNRAYYENLVRRRSGASEARRLAQQQLSAPLRRRVSLFHTLNQHLLRALKPARGQCTTLFRSSTALHSSNLEHRIQHAPTLSTAEKALIRRRTL</sequence>
<reference evidence="2" key="1">
    <citation type="journal article" date="2013" name="Genome Announc.">
        <title>Draft genome sequence of the basidiomycetous yeast-like fungus Pseudozyma hubeiensis SY62, which produces an abundant amount of the biosurfactant mannosylerythritol lipids.</title>
        <authorList>
            <person name="Konishi M."/>
            <person name="Hatada Y."/>
            <person name="Horiuchi J."/>
        </authorList>
    </citation>
    <scope>NUCLEOTIDE SEQUENCE [LARGE SCALE GENOMIC DNA]</scope>
    <source>
        <strain evidence="2">SY62</strain>
    </source>
</reference>
<dbReference type="OrthoDB" id="10578251at2759"/>
<evidence type="ECO:0000313" key="2">
    <source>
        <dbReference type="Proteomes" id="UP000014071"/>
    </source>
</evidence>
<proteinExistence type="predicted"/>
<dbReference type="HOGENOM" id="CLU_1563560_0_0_1"/>